<evidence type="ECO:0000256" key="3">
    <source>
        <dbReference type="ARBA" id="ARBA00022617"/>
    </source>
</evidence>
<dbReference type="GO" id="GO:0071375">
    <property type="term" value="P:cellular response to peptide hormone stimulus"/>
    <property type="evidence" value="ECO:0007669"/>
    <property type="project" value="TreeGrafter"/>
</dbReference>
<dbReference type="InterPro" id="IPR001128">
    <property type="entry name" value="Cyt_P450"/>
</dbReference>
<dbReference type="PRINTS" id="PR00463">
    <property type="entry name" value="EP450I"/>
</dbReference>
<dbReference type="GO" id="GO:0020037">
    <property type="term" value="F:heme binding"/>
    <property type="evidence" value="ECO:0007669"/>
    <property type="project" value="InterPro"/>
</dbReference>
<dbReference type="OrthoDB" id="3945418at2759"/>
<comment type="similarity">
    <text evidence="2">Belongs to the cytochrome P450 family.</text>
</comment>
<dbReference type="EMBL" id="OV170230">
    <property type="protein sequence ID" value="CAH0715456.1"/>
    <property type="molecule type" value="Genomic_DNA"/>
</dbReference>
<dbReference type="GO" id="GO:0016705">
    <property type="term" value="F:oxidoreductase activity, acting on paired donors, with incorporation or reduction of molecular oxygen"/>
    <property type="evidence" value="ECO:0007669"/>
    <property type="project" value="InterPro"/>
</dbReference>
<evidence type="ECO:0000313" key="10">
    <source>
        <dbReference type="Proteomes" id="UP000838878"/>
    </source>
</evidence>
<feature type="non-terminal residue" evidence="9">
    <location>
        <position position="359"/>
    </location>
</feature>
<reference evidence="9" key="1">
    <citation type="submission" date="2021-12" db="EMBL/GenBank/DDBJ databases">
        <authorList>
            <person name="Martin H S."/>
        </authorList>
    </citation>
    <scope>NUCLEOTIDE SEQUENCE</scope>
</reference>
<dbReference type="GO" id="GO:0034650">
    <property type="term" value="P:cortisol metabolic process"/>
    <property type="evidence" value="ECO:0007669"/>
    <property type="project" value="TreeGrafter"/>
</dbReference>
<keyword evidence="3 8" id="KW-0349">Heme</keyword>
<dbReference type="AlphaFoldDB" id="A0A8J9Y6M7"/>
<name>A0A8J9Y6M7_9NEOP</name>
<gene>
    <name evidence="9" type="ORF">BINO364_LOCUS2383</name>
</gene>
<protein>
    <recommendedName>
        <fullName evidence="11">Cytochrome P450</fullName>
    </recommendedName>
</protein>
<sequence length="359" mass="41310">MNGEEWLQNRRIANKHLLRDDAERLIRSAIVESVEKFILQLKAECSKESQVKDMESKLYKLSTSVIIGVLLGKNTLKNSRHHEELLQIFAASVKKIFQVTTKLYVWPVDWCQRLNLKVWRDFKECVDLSLLLANKMASEMIRNGDKSDGLINKLVGENIKNEDIVRIIADFIIAAGDTTAYTTLWILLLLCKNKNVVYDIRSKEDDYVKFVVKEGMRLYPVAPFLTRILPENTFLGKYEVNKQTPIIASIYTTGRDEQYFSHAQSFLPYRWDRNDSRKAKLANHVPSASLPFAMGARSCVGKKIAMIQLIEVISQIVKNFNFQCNNKENINSITSQVLIPDKCIEFSFTVRNKIDHLSI</sequence>
<dbReference type="Proteomes" id="UP000838878">
    <property type="component" value="Chromosome 10"/>
</dbReference>
<evidence type="ECO:0008006" key="11">
    <source>
        <dbReference type="Google" id="ProtNLM"/>
    </source>
</evidence>
<dbReference type="GO" id="GO:0008203">
    <property type="term" value="P:cholesterol metabolic process"/>
    <property type="evidence" value="ECO:0007669"/>
    <property type="project" value="TreeGrafter"/>
</dbReference>
<dbReference type="Gene3D" id="1.10.630.10">
    <property type="entry name" value="Cytochrome P450"/>
    <property type="match status" value="1"/>
</dbReference>
<evidence type="ECO:0000256" key="6">
    <source>
        <dbReference type="ARBA" id="ARBA00023004"/>
    </source>
</evidence>
<evidence type="ECO:0000256" key="8">
    <source>
        <dbReference type="PIRSR" id="PIRSR602401-1"/>
    </source>
</evidence>
<keyword evidence="7" id="KW-0503">Monooxygenase</keyword>
<accession>A0A8J9Y6M7</accession>
<evidence type="ECO:0000256" key="4">
    <source>
        <dbReference type="ARBA" id="ARBA00022723"/>
    </source>
</evidence>
<keyword evidence="10" id="KW-1185">Reference proteome</keyword>
<evidence type="ECO:0000256" key="1">
    <source>
        <dbReference type="ARBA" id="ARBA00001971"/>
    </source>
</evidence>
<dbReference type="InterPro" id="IPR002401">
    <property type="entry name" value="Cyt_P450_E_grp-I"/>
</dbReference>
<proteinExistence type="inferred from homology"/>
<dbReference type="InterPro" id="IPR050479">
    <property type="entry name" value="CYP11_CYP27_families"/>
</dbReference>
<dbReference type="PANTHER" id="PTHR24279:SF125">
    <property type="entry name" value="CYTOCHROME P450 FAMILY 24 SUBFAMILY A MEMBER 1"/>
    <property type="match status" value="1"/>
</dbReference>
<keyword evidence="6 8" id="KW-0408">Iron</keyword>
<comment type="cofactor">
    <cofactor evidence="1 8">
        <name>heme</name>
        <dbReference type="ChEBI" id="CHEBI:30413"/>
    </cofactor>
</comment>
<feature type="binding site" description="axial binding residue" evidence="8">
    <location>
        <position position="299"/>
    </location>
    <ligand>
        <name>heme</name>
        <dbReference type="ChEBI" id="CHEBI:30413"/>
    </ligand>
    <ligandPart>
        <name>Fe</name>
        <dbReference type="ChEBI" id="CHEBI:18248"/>
    </ligandPart>
</feature>
<evidence type="ECO:0000256" key="5">
    <source>
        <dbReference type="ARBA" id="ARBA00023002"/>
    </source>
</evidence>
<dbReference type="GO" id="GO:0005506">
    <property type="term" value="F:iron ion binding"/>
    <property type="evidence" value="ECO:0007669"/>
    <property type="project" value="InterPro"/>
</dbReference>
<dbReference type="PRINTS" id="PR00385">
    <property type="entry name" value="P450"/>
</dbReference>
<dbReference type="PANTHER" id="PTHR24279">
    <property type="entry name" value="CYTOCHROME P450"/>
    <property type="match status" value="1"/>
</dbReference>
<dbReference type="GO" id="GO:0006700">
    <property type="term" value="P:C21-steroid hormone biosynthetic process"/>
    <property type="evidence" value="ECO:0007669"/>
    <property type="project" value="TreeGrafter"/>
</dbReference>
<dbReference type="InterPro" id="IPR036396">
    <property type="entry name" value="Cyt_P450_sf"/>
</dbReference>
<organism evidence="9 10">
    <name type="scientific">Brenthis ino</name>
    <name type="common">lesser marbled fritillary</name>
    <dbReference type="NCBI Taxonomy" id="405034"/>
    <lineage>
        <taxon>Eukaryota</taxon>
        <taxon>Metazoa</taxon>
        <taxon>Ecdysozoa</taxon>
        <taxon>Arthropoda</taxon>
        <taxon>Hexapoda</taxon>
        <taxon>Insecta</taxon>
        <taxon>Pterygota</taxon>
        <taxon>Neoptera</taxon>
        <taxon>Endopterygota</taxon>
        <taxon>Lepidoptera</taxon>
        <taxon>Glossata</taxon>
        <taxon>Ditrysia</taxon>
        <taxon>Papilionoidea</taxon>
        <taxon>Nymphalidae</taxon>
        <taxon>Heliconiinae</taxon>
        <taxon>Argynnini</taxon>
        <taxon>Brenthis</taxon>
    </lineage>
</organism>
<evidence type="ECO:0000313" key="9">
    <source>
        <dbReference type="EMBL" id="CAH0715456.1"/>
    </source>
</evidence>
<evidence type="ECO:0000256" key="7">
    <source>
        <dbReference type="ARBA" id="ARBA00023033"/>
    </source>
</evidence>
<dbReference type="SUPFAM" id="SSF48264">
    <property type="entry name" value="Cytochrome P450"/>
    <property type="match status" value="1"/>
</dbReference>
<evidence type="ECO:0000256" key="2">
    <source>
        <dbReference type="ARBA" id="ARBA00010617"/>
    </source>
</evidence>
<dbReference type="GO" id="GO:0006704">
    <property type="term" value="P:glucocorticoid biosynthetic process"/>
    <property type="evidence" value="ECO:0007669"/>
    <property type="project" value="TreeGrafter"/>
</dbReference>
<keyword evidence="5" id="KW-0560">Oxidoreductase</keyword>
<dbReference type="GO" id="GO:0005743">
    <property type="term" value="C:mitochondrial inner membrane"/>
    <property type="evidence" value="ECO:0007669"/>
    <property type="project" value="TreeGrafter"/>
</dbReference>
<dbReference type="Pfam" id="PF00067">
    <property type="entry name" value="p450"/>
    <property type="match status" value="1"/>
</dbReference>
<keyword evidence="4 8" id="KW-0479">Metal-binding</keyword>
<dbReference type="GO" id="GO:0004497">
    <property type="term" value="F:monooxygenase activity"/>
    <property type="evidence" value="ECO:0007669"/>
    <property type="project" value="UniProtKB-KW"/>
</dbReference>